<reference evidence="8" key="1">
    <citation type="submission" date="2025-08" db="UniProtKB">
        <authorList>
            <consortium name="RefSeq"/>
        </authorList>
    </citation>
    <scope>IDENTIFICATION</scope>
</reference>
<organism evidence="7 8">
    <name type="scientific">Erinaceus europaeus</name>
    <name type="common">Western European hedgehog</name>
    <dbReference type="NCBI Taxonomy" id="9365"/>
    <lineage>
        <taxon>Eukaryota</taxon>
        <taxon>Metazoa</taxon>
        <taxon>Chordata</taxon>
        <taxon>Craniata</taxon>
        <taxon>Vertebrata</taxon>
        <taxon>Euteleostomi</taxon>
        <taxon>Mammalia</taxon>
        <taxon>Eutheria</taxon>
        <taxon>Laurasiatheria</taxon>
        <taxon>Eulipotyphla</taxon>
        <taxon>Erinaceidae</taxon>
        <taxon>Erinaceinae</taxon>
        <taxon>Erinaceus</taxon>
    </lineage>
</organism>
<feature type="short sequence motif" description="GXGXXG" evidence="4">
    <location>
        <begin position="8"/>
        <end position="13"/>
    </location>
</feature>
<feature type="active site" description="Nucleophile" evidence="4">
    <location>
        <position position="41"/>
    </location>
</feature>
<evidence type="ECO:0000256" key="2">
    <source>
        <dbReference type="ARBA" id="ARBA00022801"/>
    </source>
</evidence>
<dbReference type="CTD" id="80339"/>
<dbReference type="Gene3D" id="3.40.1090.10">
    <property type="entry name" value="Cytosolic phospholipase A2 catalytic domain"/>
    <property type="match status" value="1"/>
</dbReference>
<dbReference type="EC" id="3.1.1.3" evidence="1"/>
<dbReference type="PROSITE" id="PS51635">
    <property type="entry name" value="PNPLA"/>
    <property type="match status" value="1"/>
</dbReference>
<dbReference type="InParanoid" id="A0A1S3WA25"/>
<evidence type="ECO:0000256" key="5">
    <source>
        <dbReference type="SAM" id="MobiDB-lite"/>
    </source>
</evidence>
<dbReference type="GO" id="GO:0005737">
    <property type="term" value="C:cytoplasm"/>
    <property type="evidence" value="ECO:0007669"/>
    <property type="project" value="TreeGrafter"/>
</dbReference>
<accession>A0A1S3WA25</accession>
<name>A0A1S3WA25_ERIEU</name>
<keyword evidence="3 4" id="KW-0443">Lipid metabolism</keyword>
<protein>
    <recommendedName>
        <fullName evidence="1">triacylglycerol lipase</fullName>
        <ecNumber evidence="1">3.1.1.3</ecNumber>
    </recommendedName>
</protein>
<keyword evidence="2 4" id="KW-0378">Hydrolase</keyword>
<dbReference type="GeneID" id="103112747"/>
<dbReference type="PANTHER" id="PTHR12406">
    <property type="entry name" value="CALCIUM-INDEPENDENT PHOSPHOLIPASE A2 IPLA2 -RELATED"/>
    <property type="match status" value="1"/>
</dbReference>
<keyword evidence="7" id="KW-1185">Reference proteome</keyword>
<proteinExistence type="predicted"/>
<dbReference type="eggNOG" id="KOG3773">
    <property type="taxonomic scope" value="Eukaryota"/>
</dbReference>
<dbReference type="InterPro" id="IPR033562">
    <property type="entry name" value="PLPL"/>
</dbReference>
<feature type="region of interest" description="Disordered" evidence="5">
    <location>
        <begin position="397"/>
        <end position="426"/>
    </location>
</feature>
<dbReference type="FunFam" id="3.40.1090.10:FF:000003">
    <property type="entry name" value="Patatin-like phospholipase domain-containing protein 2"/>
    <property type="match status" value="1"/>
</dbReference>
<dbReference type="OrthoDB" id="197155at2759"/>
<feature type="short sequence motif" description="GXSXG" evidence="4">
    <location>
        <begin position="39"/>
        <end position="43"/>
    </location>
</feature>
<evidence type="ECO:0000259" key="6">
    <source>
        <dbReference type="PROSITE" id="PS51635"/>
    </source>
</evidence>
<evidence type="ECO:0000256" key="4">
    <source>
        <dbReference type="PROSITE-ProRule" id="PRU01161"/>
    </source>
</evidence>
<keyword evidence="4" id="KW-0442">Lipid degradation</keyword>
<evidence type="ECO:0000256" key="1">
    <source>
        <dbReference type="ARBA" id="ARBA00013279"/>
    </source>
</evidence>
<feature type="domain" description="PNPLA" evidence="6">
    <location>
        <begin position="4"/>
        <end position="173"/>
    </location>
</feature>
<dbReference type="AlphaFoldDB" id="A0A1S3WA25"/>
<feature type="active site" description="Proton acceptor" evidence="4">
    <location>
        <position position="160"/>
    </location>
</feature>
<sequence length="474" mass="51642">MYDVSFSGCGLLGIYYVGVTQCLSERAPHLLQNARMLLGASAGALHSVTVLCGIPIDTVLEIIMTIVQTVKIWNIGILHPSLHISKYLRKRLSEELPDNVHQLTSGKLCISLTRVSDGKNVLVSDFESKDEVVDALVCSSFIPFFTGLIPPTFRGEQYIDGGSSNNMPFFDAKTTITVSPFYGEIDICPKVKSTNFSLVEVNKFSLRLCLGNIYLLTKILLPSELKVLGEICLRGYLDAFRFLEENGICEGPQPGPTLRSAVSGCPAYSAVSGCPGSLECAEAAAPEIWPEGDELLDHLRHSIQPWDESILDILSPRLILALREVIKKQSSYKDYIVFPVKVLSYAVLPFTLPVESAITMVQRLMMWLPSISSNIQWLQWATSQVCCQVMKRLLPSSSAPAGSPQPSPQKPEPSGQPCSPFSSEDPKVWSVNCAVDTRAHTAWSSILQASQALLGSRVSTGFGVKGSASSPPSQ</sequence>
<dbReference type="SUPFAM" id="SSF52151">
    <property type="entry name" value="FabD/lysophospholipase-like"/>
    <property type="match status" value="1"/>
</dbReference>
<evidence type="ECO:0000256" key="3">
    <source>
        <dbReference type="ARBA" id="ARBA00023098"/>
    </source>
</evidence>
<dbReference type="GO" id="GO:0019433">
    <property type="term" value="P:triglyceride catabolic process"/>
    <property type="evidence" value="ECO:0007669"/>
    <property type="project" value="TreeGrafter"/>
</dbReference>
<dbReference type="InterPro" id="IPR016035">
    <property type="entry name" value="Acyl_Trfase/lysoPLipase"/>
</dbReference>
<dbReference type="GO" id="GO:0005811">
    <property type="term" value="C:lipid droplet"/>
    <property type="evidence" value="ECO:0007669"/>
    <property type="project" value="TreeGrafter"/>
</dbReference>
<dbReference type="GO" id="GO:0055088">
    <property type="term" value="P:lipid homeostasis"/>
    <property type="evidence" value="ECO:0007669"/>
    <property type="project" value="TreeGrafter"/>
</dbReference>
<dbReference type="GO" id="GO:0016020">
    <property type="term" value="C:membrane"/>
    <property type="evidence" value="ECO:0007669"/>
    <property type="project" value="TreeGrafter"/>
</dbReference>
<dbReference type="RefSeq" id="XP_016043200.1">
    <property type="nucleotide sequence ID" value="XM_016187714.2"/>
</dbReference>
<dbReference type="Pfam" id="PF01734">
    <property type="entry name" value="Patatin"/>
    <property type="match status" value="1"/>
</dbReference>
<dbReference type="FunCoup" id="A0A1S3WA25">
    <property type="interactions" value="183"/>
</dbReference>
<feature type="short sequence motif" description="DGA/G" evidence="4">
    <location>
        <begin position="160"/>
        <end position="162"/>
    </location>
</feature>
<dbReference type="GO" id="GO:0004806">
    <property type="term" value="F:triacylglycerol lipase activity"/>
    <property type="evidence" value="ECO:0007669"/>
    <property type="project" value="UniProtKB-EC"/>
</dbReference>
<dbReference type="PANTHER" id="PTHR12406:SF22">
    <property type="entry name" value="1-ACYLGLYCEROL-3-PHOSPHATE O-ACYLTRANSFERASE PNPLA3"/>
    <property type="match status" value="1"/>
</dbReference>
<dbReference type="Proteomes" id="UP001652624">
    <property type="component" value="Chromosome 4"/>
</dbReference>
<gene>
    <name evidence="8" type="primary">PNPLA3</name>
</gene>
<evidence type="ECO:0000313" key="7">
    <source>
        <dbReference type="Proteomes" id="UP001652624"/>
    </source>
</evidence>
<dbReference type="InterPro" id="IPR002641">
    <property type="entry name" value="PNPLA_dom"/>
</dbReference>
<evidence type="ECO:0000313" key="8">
    <source>
        <dbReference type="RefSeq" id="XP_016043200.1"/>
    </source>
</evidence>
<dbReference type="STRING" id="9365.ENSEEUP00000001910"/>